<name>A0A6M3Y0E6_9ZZZZ</name>
<accession>A0A6M3Y0E6</accession>
<protein>
    <recommendedName>
        <fullName evidence="2">Tetratricopeptide repeat protein</fullName>
    </recommendedName>
</protein>
<sequence>MSKACAEIVTENRDGVIYIFNRKPELRAVDVAKESSEVKGQESEVEFKPRTREEEALISAEDSIKNGYSFGAYCDYEKAGDYDRAMEMLLEATKQSEQDKKYSDAAWGYQRLGDFNKFKEMKIMEALESEVNGHFRDAADSYARCWDREKVKEMYLKQQQKVRNEIISQSSDK</sequence>
<evidence type="ECO:0000313" key="1">
    <source>
        <dbReference type="EMBL" id="QJI03709.1"/>
    </source>
</evidence>
<evidence type="ECO:0008006" key="2">
    <source>
        <dbReference type="Google" id="ProtNLM"/>
    </source>
</evidence>
<gene>
    <name evidence="1" type="ORF">TM448B04923_0003</name>
</gene>
<dbReference type="EMBL" id="MT145112">
    <property type="protein sequence ID" value="QJI03709.1"/>
    <property type="molecule type" value="Genomic_DNA"/>
</dbReference>
<proteinExistence type="predicted"/>
<reference evidence="1" key="1">
    <citation type="submission" date="2020-03" db="EMBL/GenBank/DDBJ databases">
        <title>The deep terrestrial virosphere.</title>
        <authorList>
            <person name="Holmfeldt K."/>
            <person name="Nilsson E."/>
            <person name="Simone D."/>
            <person name="Lopez-Fernandez M."/>
            <person name="Wu X."/>
            <person name="de Brujin I."/>
            <person name="Lundin D."/>
            <person name="Andersson A."/>
            <person name="Bertilsson S."/>
            <person name="Dopson M."/>
        </authorList>
    </citation>
    <scope>NUCLEOTIDE SEQUENCE</scope>
    <source>
        <strain evidence="1">TM448B04923</strain>
    </source>
</reference>
<dbReference type="AlphaFoldDB" id="A0A6M3Y0E6"/>
<organism evidence="1">
    <name type="scientific">viral metagenome</name>
    <dbReference type="NCBI Taxonomy" id="1070528"/>
    <lineage>
        <taxon>unclassified sequences</taxon>
        <taxon>metagenomes</taxon>
        <taxon>organismal metagenomes</taxon>
    </lineage>
</organism>